<keyword evidence="2" id="KW-0645">Protease</keyword>
<dbReference type="PANTHER" id="PTHR22939:SF129">
    <property type="entry name" value="SERINE PROTEASE HTRA2, MITOCHONDRIAL"/>
    <property type="match status" value="1"/>
</dbReference>
<dbReference type="InterPro" id="IPR036034">
    <property type="entry name" value="PDZ_sf"/>
</dbReference>
<evidence type="ECO:0000256" key="4">
    <source>
        <dbReference type="SAM" id="MobiDB-lite"/>
    </source>
</evidence>
<feature type="compositionally biased region" description="Basic and acidic residues" evidence="4">
    <location>
        <begin position="133"/>
        <end position="143"/>
    </location>
</feature>
<dbReference type="InterPro" id="IPR009003">
    <property type="entry name" value="Peptidase_S1_PA"/>
</dbReference>
<dbReference type="Gene3D" id="2.30.42.10">
    <property type="match status" value="1"/>
</dbReference>
<dbReference type="SUPFAM" id="SSF50494">
    <property type="entry name" value="Trypsin-like serine proteases"/>
    <property type="match status" value="1"/>
</dbReference>
<proteinExistence type="inferred from homology"/>
<dbReference type="PROSITE" id="PS50106">
    <property type="entry name" value="PDZ"/>
    <property type="match status" value="1"/>
</dbReference>
<name>A0AAD2G1K4_9STRA</name>
<dbReference type="AlphaFoldDB" id="A0AAD2G1K4"/>
<sequence length="666" mass="72974">MSPKLPSKASLILLLSIFCTQSTECFDGRRSLRLQTPRSISHNKHLDSVSLGFTVSKRHSSFHFEQRTEFYQRNLLWKIQRKFETAIGALGQGPDEDTADEGNSTSTDTNQTSIETNSMDVSPSNQTSIESMGDEKESTEPEKPSSNSTSRFMGFFRRRKNTDDLKSTTKASHVSESDESKTAIATPDSSSDPPKKQEKKKSVFRRSLRYVLLASAFVVLSPMVHEELADRGSIQIAPKGLIRRQTEDDETAAPFGNQDEENVIATEDSLKIATTDETEETVEPIPPVVERRNSASSMSLNEKRNFALTFVMDAVEEVGPSVVRVDTETHLKEQSDSSLIPGYIQQGQGSGLIFSEKGYILTNAHVVEDASKVTVTLTDGRVYHCKVMGTDEIVDVAVLKIIPDENDGLAMDNLPIAELGDSDTLSVGKLVIAVGSPGGLDNTVTMGIISGLERSSTIVGIPHKKVDYIQTDAAINPGNSGGPLVDVETGNVVGINAAIRAHMEGTSFAIPINRVRDIMHDLSEGRQIEHGYLGLGLATCTPNWARQNNADTSGSDAIPEVHGAIIHRVFPKTPAERGGLKENDIIIEIGETRVQSAEDARKLIDLAGVGEEAKIVVLRGKQKLVLTVRPVDLAARLREMRSERQQQLQQEQLRFQELGPFRTMLQ</sequence>
<feature type="compositionally biased region" description="Polar residues" evidence="4">
    <location>
        <begin position="101"/>
        <end position="130"/>
    </location>
</feature>
<feature type="signal peptide" evidence="5">
    <location>
        <begin position="1"/>
        <end position="25"/>
    </location>
</feature>
<gene>
    <name evidence="7" type="ORF">CYCCA115_LOCUS17508</name>
</gene>
<evidence type="ECO:0000256" key="3">
    <source>
        <dbReference type="ARBA" id="ARBA00022801"/>
    </source>
</evidence>
<evidence type="ECO:0000256" key="2">
    <source>
        <dbReference type="ARBA" id="ARBA00022670"/>
    </source>
</evidence>
<dbReference type="Pfam" id="PF13180">
    <property type="entry name" value="PDZ_2"/>
    <property type="match status" value="1"/>
</dbReference>
<evidence type="ECO:0000256" key="5">
    <source>
        <dbReference type="SAM" id="SignalP"/>
    </source>
</evidence>
<dbReference type="EMBL" id="CAKOGP040001980">
    <property type="protein sequence ID" value="CAJ1959084.1"/>
    <property type="molecule type" value="Genomic_DNA"/>
</dbReference>
<dbReference type="GO" id="GO:0006508">
    <property type="term" value="P:proteolysis"/>
    <property type="evidence" value="ECO:0007669"/>
    <property type="project" value="UniProtKB-KW"/>
</dbReference>
<comment type="caution">
    <text evidence="7">The sequence shown here is derived from an EMBL/GenBank/DDBJ whole genome shotgun (WGS) entry which is preliminary data.</text>
</comment>
<evidence type="ECO:0000313" key="7">
    <source>
        <dbReference type="EMBL" id="CAJ1959084.1"/>
    </source>
</evidence>
<dbReference type="PRINTS" id="PR00834">
    <property type="entry name" value="PROTEASES2C"/>
</dbReference>
<dbReference type="GO" id="GO:0004252">
    <property type="term" value="F:serine-type endopeptidase activity"/>
    <property type="evidence" value="ECO:0007669"/>
    <property type="project" value="InterPro"/>
</dbReference>
<dbReference type="PANTHER" id="PTHR22939">
    <property type="entry name" value="SERINE PROTEASE FAMILY S1C HTRA-RELATED"/>
    <property type="match status" value="1"/>
</dbReference>
<dbReference type="InterPro" id="IPR001940">
    <property type="entry name" value="Peptidase_S1C"/>
</dbReference>
<evidence type="ECO:0000259" key="6">
    <source>
        <dbReference type="PROSITE" id="PS50106"/>
    </source>
</evidence>
<feature type="region of interest" description="Disordered" evidence="4">
    <location>
        <begin position="90"/>
        <end position="201"/>
    </location>
</feature>
<comment type="similarity">
    <text evidence="1">Belongs to the peptidase S1C family.</text>
</comment>
<evidence type="ECO:0000313" key="8">
    <source>
        <dbReference type="Proteomes" id="UP001295423"/>
    </source>
</evidence>
<keyword evidence="8" id="KW-1185">Reference proteome</keyword>
<protein>
    <recommendedName>
        <fullName evidence="6">PDZ domain-containing protein</fullName>
    </recommendedName>
</protein>
<dbReference type="SUPFAM" id="SSF50156">
    <property type="entry name" value="PDZ domain-like"/>
    <property type="match status" value="1"/>
</dbReference>
<reference evidence="7" key="1">
    <citation type="submission" date="2023-08" db="EMBL/GenBank/DDBJ databases">
        <authorList>
            <person name="Audoor S."/>
            <person name="Bilcke G."/>
        </authorList>
    </citation>
    <scope>NUCLEOTIDE SEQUENCE</scope>
</reference>
<dbReference type="InterPro" id="IPR001478">
    <property type="entry name" value="PDZ"/>
</dbReference>
<keyword evidence="5" id="KW-0732">Signal</keyword>
<accession>A0AAD2G1K4</accession>
<feature type="domain" description="PDZ" evidence="6">
    <location>
        <begin position="529"/>
        <end position="621"/>
    </location>
</feature>
<dbReference type="SMART" id="SM00228">
    <property type="entry name" value="PDZ"/>
    <property type="match status" value="1"/>
</dbReference>
<dbReference type="Proteomes" id="UP001295423">
    <property type="component" value="Unassembled WGS sequence"/>
</dbReference>
<evidence type="ECO:0000256" key="1">
    <source>
        <dbReference type="ARBA" id="ARBA00010541"/>
    </source>
</evidence>
<organism evidence="7 8">
    <name type="scientific">Cylindrotheca closterium</name>
    <dbReference type="NCBI Taxonomy" id="2856"/>
    <lineage>
        <taxon>Eukaryota</taxon>
        <taxon>Sar</taxon>
        <taxon>Stramenopiles</taxon>
        <taxon>Ochrophyta</taxon>
        <taxon>Bacillariophyta</taxon>
        <taxon>Bacillariophyceae</taxon>
        <taxon>Bacillariophycidae</taxon>
        <taxon>Bacillariales</taxon>
        <taxon>Bacillariaceae</taxon>
        <taxon>Cylindrotheca</taxon>
    </lineage>
</organism>
<feature type="compositionally biased region" description="Basic and acidic residues" evidence="4">
    <location>
        <begin position="161"/>
        <end position="181"/>
    </location>
</feature>
<keyword evidence="3" id="KW-0378">Hydrolase</keyword>
<dbReference type="Pfam" id="PF13365">
    <property type="entry name" value="Trypsin_2"/>
    <property type="match status" value="1"/>
</dbReference>
<feature type="chain" id="PRO_5042082265" description="PDZ domain-containing protein" evidence="5">
    <location>
        <begin position="26"/>
        <end position="666"/>
    </location>
</feature>
<dbReference type="Gene3D" id="2.40.10.120">
    <property type="match status" value="1"/>
</dbReference>